<dbReference type="EMBL" id="CM042050">
    <property type="protein sequence ID" value="KAI3734255.1"/>
    <property type="molecule type" value="Genomic_DNA"/>
</dbReference>
<evidence type="ECO:0000313" key="2">
    <source>
        <dbReference type="Proteomes" id="UP001055879"/>
    </source>
</evidence>
<gene>
    <name evidence="1" type="ORF">L6452_13720</name>
</gene>
<reference evidence="2" key="1">
    <citation type="journal article" date="2022" name="Mol. Ecol. Resour.">
        <title>The genomes of chicory, endive, great burdock and yacon provide insights into Asteraceae palaeo-polyploidization history and plant inulin production.</title>
        <authorList>
            <person name="Fan W."/>
            <person name="Wang S."/>
            <person name="Wang H."/>
            <person name="Wang A."/>
            <person name="Jiang F."/>
            <person name="Liu H."/>
            <person name="Zhao H."/>
            <person name="Xu D."/>
            <person name="Zhang Y."/>
        </authorList>
    </citation>
    <scope>NUCLEOTIDE SEQUENCE [LARGE SCALE GENOMIC DNA]</scope>
    <source>
        <strain evidence="2">cv. Niubang</strain>
    </source>
</reference>
<keyword evidence="2" id="KW-1185">Reference proteome</keyword>
<name>A0ACB9CJA2_ARCLA</name>
<reference evidence="1 2" key="2">
    <citation type="journal article" date="2022" name="Mol. Ecol. Resour.">
        <title>The genomes of chicory, endive, great burdock and yacon provide insights into Asteraceae paleo-polyploidization history and plant inulin production.</title>
        <authorList>
            <person name="Fan W."/>
            <person name="Wang S."/>
            <person name="Wang H."/>
            <person name="Wang A."/>
            <person name="Jiang F."/>
            <person name="Liu H."/>
            <person name="Zhao H."/>
            <person name="Xu D."/>
            <person name="Zhang Y."/>
        </authorList>
    </citation>
    <scope>NUCLEOTIDE SEQUENCE [LARGE SCALE GENOMIC DNA]</scope>
    <source>
        <strain evidence="2">cv. Niubang</strain>
    </source>
</reference>
<dbReference type="Proteomes" id="UP001055879">
    <property type="component" value="Linkage Group LG04"/>
</dbReference>
<comment type="caution">
    <text evidence="1">The sequence shown here is derived from an EMBL/GenBank/DDBJ whole genome shotgun (WGS) entry which is preliminary data.</text>
</comment>
<proteinExistence type="predicted"/>
<protein>
    <submittedName>
        <fullName evidence="1">Uncharacterized protein</fullName>
    </submittedName>
</protein>
<organism evidence="1 2">
    <name type="scientific">Arctium lappa</name>
    <name type="common">Greater burdock</name>
    <name type="synonym">Lappa major</name>
    <dbReference type="NCBI Taxonomy" id="4217"/>
    <lineage>
        <taxon>Eukaryota</taxon>
        <taxon>Viridiplantae</taxon>
        <taxon>Streptophyta</taxon>
        <taxon>Embryophyta</taxon>
        <taxon>Tracheophyta</taxon>
        <taxon>Spermatophyta</taxon>
        <taxon>Magnoliopsida</taxon>
        <taxon>eudicotyledons</taxon>
        <taxon>Gunneridae</taxon>
        <taxon>Pentapetalae</taxon>
        <taxon>asterids</taxon>
        <taxon>campanulids</taxon>
        <taxon>Asterales</taxon>
        <taxon>Asteraceae</taxon>
        <taxon>Carduoideae</taxon>
        <taxon>Cardueae</taxon>
        <taxon>Arctiinae</taxon>
        <taxon>Arctium</taxon>
    </lineage>
</organism>
<sequence>MMAHTKKELILIRILEPKTQSIDLQFVCLCCVREGDGDQRWQIREWESQSHGGGTDRCHVVMQSSDSPSSPFFSLSITFFRTRFHSQISIRHEI</sequence>
<accession>A0ACB9CJA2</accession>
<evidence type="ECO:0000313" key="1">
    <source>
        <dbReference type="EMBL" id="KAI3734255.1"/>
    </source>
</evidence>